<sequence length="1242" mass="136861">MVHIGTPKADAGAAVSAAPATGSGISSKSSAERQKKAQEDYLARMRRNGNAGCKAGAGAEGQSRSRSRGVASAHSPPPPSSSRAPRDPKAKSGPKVPKDRARQEVGKNERLGTSKMSECGTPEAASTLEATSPNQEAGRGGSCEVDQQEPVVEPVEVPPASVAQEEIEVPFFQEEDTVTLLQPAPRSRGLCCKGISDGADAPGEVSLSRISFSQSDCLASVLHSTLAQVVEDAKACLAAEQKAEDQRDSDDFPTGLLEEVLRRGTDRMLDSPTGSSGQGSPAPLWPKLLGQKASLSEKASSALPIGLLSPERASNSEGSQSEVVEVEGMHAGCEGARSQEEMSVAEDGGVPENGQAETGLPEVPMLRVEPTDETAETAQQLEDEDREQEAVTEDGQTEEKQFPDEQTERDQGDARQTECQILAEHRDREKKEEEEQEEQQRLADQKDGKEQLSEKQSFAERREEDQRCEEGKDEAESEAEQREVDKMAEKRQREEEEQREAEKRDEEKREEAEEEQEEVVVQEQREAAHSEVQQREEEVVVVEEEVVVVEGEVLVVVEEEEQQDKDHAKTEQREAELGEEEQGEETKEEEKMEDEQNEKEVDEQQMEEEHQEEQRKAEQREVELNEEQQREQEKNQQNMEQKETEQLEEQQREEKREEEKREEEKREEEEEQQRTEVEENQEQEKEEEEQEKEEEREEEKDEEEAPRKEEQRETEQMLDESAEVEQAAQKQHLPVLCERSDGNQAEQEQIAQHVEHNRNASTEQSWQSEDVVAAPEQTRDSSFDTSVEQASPLLPRVLRISASSAPRQSEVTPAPSGQVAPSATSTSEESSQEDSFDGSMGQLGEETLDLTSLQARICGQRLSAAARPFSLELGVISEDELSNTSGLAAPSQTAGKPLGVAPSSSEASGGGEERSAEERRCFRGGHRASSVSSDSEVTGPLARIAETVGSPSSVSGLGECTMHEQSLSLQLFQLQQLRQLQMPGSTEQELEDEQQSLDHEGAVQPRDEDSEPQRQESFEWRTGQVIHQQPSDAAESSPEPLEQQQEEKHEQQDLQELEAPPALVEKCTNLGLEPEERPGLARAEDLQQRPGRLPDVPEEEPGQASASEAEDPEKEELLRELAGQLKSAAAAAGQSRSHGQAEMSWMSLADASRAGIPLAKASAGVGRRHVPGKGKTHAACHSKQSETASRKPKGWELWASIPSKSSVLGAAKRYAGVSIAGVPPFPLLVLLLLLLLLMMTLL</sequence>
<feature type="compositionally biased region" description="Low complexity" evidence="1">
    <location>
        <begin position="49"/>
        <end position="61"/>
    </location>
</feature>
<feature type="compositionally biased region" description="Basic and acidic residues" evidence="1">
    <location>
        <begin position="996"/>
        <end position="1019"/>
    </location>
</feature>
<feature type="compositionally biased region" description="Basic and acidic residues" evidence="1">
    <location>
        <begin position="423"/>
        <end position="470"/>
    </location>
</feature>
<organism evidence="3 4">
    <name type="scientific">Polarella glacialis</name>
    <name type="common">Dinoflagellate</name>
    <dbReference type="NCBI Taxonomy" id="89957"/>
    <lineage>
        <taxon>Eukaryota</taxon>
        <taxon>Sar</taxon>
        <taxon>Alveolata</taxon>
        <taxon>Dinophyceae</taxon>
        <taxon>Suessiales</taxon>
        <taxon>Suessiaceae</taxon>
        <taxon>Polarella</taxon>
    </lineage>
</organism>
<dbReference type="PANTHER" id="PTHR24149:SF14">
    <property type="entry name" value="ANKYRIN REPEAT DOMAIN 12"/>
    <property type="match status" value="1"/>
</dbReference>
<gene>
    <name evidence="3" type="ORF">PGLA1383_LOCUS41166</name>
</gene>
<proteinExistence type="predicted"/>
<dbReference type="AlphaFoldDB" id="A0A813GFZ3"/>
<feature type="transmembrane region" description="Helical" evidence="2">
    <location>
        <begin position="1214"/>
        <end position="1237"/>
    </location>
</feature>
<feature type="compositionally biased region" description="Basic and acidic residues" evidence="1">
    <location>
        <begin position="479"/>
        <end position="511"/>
    </location>
</feature>
<evidence type="ECO:0000256" key="1">
    <source>
        <dbReference type="SAM" id="MobiDB-lite"/>
    </source>
</evidence>
<evidence type="ECO:0000256" key="2">
    <source>
        <dbReference type="SAM" id="Phobius"/>
    </source>
</evidence>
<accession>A0A813GFZ3</accession>
<feature type="compositionally biased region" description="Polar residues" evidence="1">
    <location>
        <begin position="801"/>
        <end position="811"/>
    </location>
</feature>
<feature type="region of interest" description="Disordered" evidence="1">
    <location>
        <begin position="884"/>
        <end position="941"/>
    </location>
</feature>
<keyword evidence="2" id="KW-0472">Membrane</keyword>
<keyword evidence="2" id="KW-0812">Transmembrane</keyword>
<dbReference type="InterPro" id="IPR053210">
    <property type="entry name" value="ANKRD12"/>
</dbReference>
<feature type="compositionally biased region" description="Polar residues" evidence="1">
    <location>
        <begin position="759"/>
        <end position="768"/>
    </location>
</feature>
<dbReference type="PANTHER" id="PTHR24149">
    <property type="entry name" value="ANKYRIN REPEAT DOMAIN-CONTAINING PROTEIN 12"/>
    <property type="match status" value="1"/>
</dbReference>
<feature type="compositionally biased region" description="Basic and acidic residues" evidence="1">
    <location>
        <begin position="84"/>
        <end position="112"/>
    </location>
</feature>
<feature type="compositionally biased region" description="Basic residues" evidence="1">
    <location>
        <begin position="1166"/>
        <end position="1180"/>
    </location>
</feature>
<evidence type="ECO:0000313" key="4">
    <source>
        <dbReference type="Proteomes" id="UP000654075"/>
    </source>
</evidence>
<feature type="compositionally biased region" description="Basic and acidic residues" evidence="1">
    <location>
        <begin position="612"/>
        <end position="664"/>
    </location>
</feature>
<feature type="compositionally biased region" description="Basic and acidic residues" evidence="1">
    <location>
        <begin position="564"/>
        <end position="576"/>
    </location>
</feature>
<feature type="region of interest" description="Disordered" evidence="1">
    <location>
        <begin position="980"/>
        <end position="1116"/>
    </location>
</feature>
<dbReference type="OMA" id="WSEHERV"/>
<feature type="region of interest" description="Disordered" evidence="1">
    <location>
        <begin position="267"/>
        <end position="286"/>
    </location>
</feature>
<evidence type="ECO:0000313" key="3">
    <source>
        <dbReference type="EMBL" id="CAE8623972.1"/>
    </source>
</evidence>
<feature type="compositionally biased region" description="Acidic residues" evidence="1">
    <location>
        <begin position="371"/>
        <end position="396"/>
    </location>
</feature>
<feature type="region of interest" description="Disordered" evidence="1">
    <location>
        <begin position="309"/>
        <end position="538"/>
    </location>
</feature>
<feature type="compositionally biased region" description="Basic and acidic residues" evidence="1">
    <location>
        <begin position="911"/>
        <end position="921"/>
    </location>
</feature>
<protein>
    <submittedName>
        <fullName evidence="3">Uncharacterized protein</fullName>
    </submittedName>
</protein>
<name>A0A813GFZ3_POLGL</name>
<feature type="compositionally biased region" description="Acidic residues" evidence="1">
    <location>
        <begin position="591"/>
        <end position="611"/>
    </location>
</feature>
<feature type="region of interest" description="Disordered" evidence="1">
    <location>
        <begin position="1165"/>
        <end position="1191"/>
    </location>
</feature>
<reference evidence="3" key="1">
    <citation type="submission" date="2021-02" db="EMBL/GenBank/DDBJ databases">
        <authorList>
            <person name="Dougan E. K."/>
            <person name="Rhodes N."/>
            <person name="Thang M."/>
            <person name="Chan C."/>
        </authorList>
    </citation>
    <scope>NUCLEOTIDE SEQUENCE</scope>
</reference>
<keyword evidence="2" id="KW-1133">Transmembrane helix</keyword>
<comment type="caution">
    <text evidence="3">The sequence shown here is derived from an EMBL/GenBank/DDBJ whole genome shotgun (WGS) entry which is preliminary data.</text>
</comment>
<feature type="region of interest" description="Disordered" evidence="1">
    <location>
        <begin position="1"/>
        <end position="152"/>
    </location>
</feature>
<feature type="compositionally biased region" description="Basic and acidic residues" evidence="1">
    <location>
        <begin position="397"/>
        <end position="416"/>
    </location>
</feature>
<dbReference type="GO" id="GO:0005654">
    <property type="term" value="C:nucleoplasm"/>
    <property type="evidence" value="ECO:0007669"/>
    <property type="project" value="TreeGrafter"/>
</dbReference>
<feature type="compositionally biased region" description="Low complexity" evidence="1">
    <location>
        <begin position="9"/>
        <end position="20"/>
    </location>
</feature>
<feature type="compositionally biased region" description="Basic and acidic residues" evidence="1">
    <location>
        <begin position="30"/>
        <end position="43"/>
    </location>
</feature>
<dbReference type="EMBL" id="CAJNNV010028280">
    <property type="protein sequence ID" value="CAE8623972.1"/>
    <property type="molecule type" value="Genomic_DNA"/>
</dbReference>
<feature type="compositionally biased region" description="Acidic residues" evidence="1">
    <location>
        <begin position="678"/>
        <end position="704"/>
    </location>
</feature>
<dbReference type="Proteomes" id="UP000654075">
    <property type="component" value="Unassembled WGS sequence"/>
</dbReference>
<feature type="compositionally biased region" description="Basic and acidic residues" evidence="1">
    <location>
        <begin position="1074"/>
        <end position="1087"/>
    </location>
</feature>
<feature type="compositionally biased region" description="Basic and acidic residues" evidence="1">
    <location>
        <begin position="705"/>
        <end position="715"/>
    </location>
</feature>
<feature type="compositionally biased region" description="Basic and acidic residues" evidence="1">
    <location>
        <begin position="523"/>
        <end position="538"/>
    </location>
</feature>
<feature type="compositionally biased region" description="Polar residues" evidence="1">
    <location>
        <begin position="884"/>
        <end position="894"/>
    </location>
</feature>
<keyword evidence="4" id="KW-1185">Reference proteome</keyword>
<feature type="region of interest" description="Disordered" evidence="1">
    <location>
        <begin position="556"/>
        <end position="847"/>
    </location>
</feature>